<organism evidence="3 4">
    <name type="scientific">Microvenator marinus</name>
    <dbReference type="NCBI Taxonomy" id="2600177"/>
    <lineage>
        <taxon>Bacteria</taxon>
        <taxon>Deltaproteobacteria</taxon>
        <taxon>Bradymonadales</taxon>
        <taxon>Microvenatoraceae</taxon>
        <taxon>Microvenator</taxon>
    </lineage>
</organism>
<dbReference type="GO" id="GO:0016787">
    <property type="term" value="F:hydrolase activity"/>
    <property type="evidence" value="ECO:0007669"/>
    <property type="project" value="UniProtKB-KW"/>
</dbReference>
<reference evidence="3 4" key="1">
    <citation type="submission" date="2019-08" db="EMBL/GenBank/DDBJ databases">
        <authorList>
            <person name="Liang Q."/>
        </authorList>
    </citation>
    <scope>NUCLEOTIDE SEQUENCE [LARGE SCALE GENOMIC DNA]</scope>
    <source>
        <strain evidence="3 4">V1718</strain>
    </source>
</reference>
<keyword evidence="1" id="KW-0456">Lyase</keyword>
<name>A0A5B8XRU1_9DELT</name>
<protein>
    <submittedName>
        <fullName evidence="3">Amidohydrolase family protein</fullName>
    </submittedName>
</protein>
<dbReference type="GO" id="GO:0019748">
    <property type="term" value="P:secondary metabolic process"/>
    <property type="evidence" value="ECO:0007669"/>
    <property type="project" value="TreeGrafter"/>
</dbReference>
<proteinExistence type="predicted"/>
<dbReference type="PANTHER" id="PTHR21240:SF28">
    <property type="entry name" value="ISO-OROTATE DECARBOXYLASE (EUROFUNG)"/>
    <property type="match status" value="1"/>
</dbReference>
<keyword evidence="4" id="KW-1185">Reference proteome</keyword>
<keyword evidence="3" id="KW-0378">Hydrolase</keyword>
<dbReference type="Pfam" id="PF04909">
    <property type="entry name" value="Amidohydro_2"/>
    <property type="match status" value="1"/>
</dbReference>
<dbReference type="Proteomes" id="UP000321595">
    <property type="component" value="Chromosome"/>
</dbReference>
<dbReference type="InterPro" id="IPR032466">
    <property type="entry name" value="Metal_Hydrolase"/>
</dbReference>
<dbReference type="GO" id="GO:0016831">
    <property type="term" value="F:carboxy-lyase activity"/>
    <property type="evidence" value="ECO:0007669"/>
    <property type="project" value="InterPro"/>
</dbReference>
<accession>A0A5B8XRU1</accession>
<dbReference type="OrthoDB" id="9771320at2"/>
<evidence type="ECO:0000256" key="1">
    <source>
        <dbReference type="ARBA" id="ARBA00023239"/>
    </source>
</evidence>
<dbReference type="InterPro" id="IPR032465">
    <property type="entry name" value="ACMSD"/>
</dbReference>
<dbReference type="PANTHER" id="PTHR21240">
    <property type="entry name" value="2-AMINO-3-CARBOXYLMUCONATE-6-SEMIALDEHYDE DECARBOXYLASE"/>
    <property type="match status" value="1"/>
</dbReference>
<dbReference type="AlphaFoldDB" id="A0A5B8XRU1"/>
<dbReference type="Gene3D" id="3.20.20.140">
    <property type="entry name" value="Metal-dependent hydrolases"/>
    <property type="match status" value="1"/>
</dbReference>
<evidence type="ECO:0000313" key="4">
    <source>
        <dbReference type="Proteomes" id="UP000321595"/>
    </source>
</evidence>
<dbReference type="InterPro" id="IPR006680">
    <property type="entry name" value="Amidohydro-rel"/>
</dbReference>
<dbReference type="EMBL" id="CP042467">
    <property type="protein sequence ID" value="QED27887.1"/>
    <property type="molecule type" value="Genomic_DNA"/>
</dbReference>
<evidence type="ECO:0000259" key="2">
    <source>
        <dbReference type="Pfam" id="PF04909"/>
    </source>
</evidence>
<sequence>MIIDAHVHLIGVNGAKGSFVSKRMSSGVVFYGLSRLLGLRGISRDKLDSAYRSRLVEWVHGSDVDAACLLGLDAIYDAKGKIDEARTHVYVSNDYVLDVARESEQLLPICSVNPMRRDAIDELERVVEAGSVAIKWLPNSQDFDPANPDFAPFYEKMAALGVPLLTHTSFEHTIPPVNQLWGKPGRLRLPLELGVRVIAAHCAGAGTAHFFEEDFGDWHDMLSEFPNLYGDISAMASISRFQYLSKVLASELARSRVIYGSDFPVPISPVVFAPKLGLKAVRDLNALDNPLQKNFETMRAMGVDDSILHRAHKVLRVSDFC</sequence>
<feature type="domain" description="Amidohydrolase-related" evidence="2">
    <location>
        <begin position="82"/>
        <end position="266"/>
    </location>
</feature>
<evidence type="ECO:0000313" key="3">
    <source>
        <dbReference type="EMBL" id="QED27887.1"/>
    </source>
</evidence>
<dbReference type="GO" id="GO:0005737">
    <property type="term" value="C:cytoplasm"/>
    <property type="evidence" value="ECO:0007669"/>
    <property type="project" value="TreeGrafter"/>
</dbReference>
<gene>
    <name evidence="3" type="ORF">FRD01_11700</name>
</gene>
<dbReference type="RefSeq" id="WP_146959828.1">
    <property type="nucleotide sequence ID" value="NZ_CP042467.1"/>
</dbReference>
<dbReference type="KEGG" id="bbae:FRD01_11700"/>
<dbReference type="SUPFAM" id="SSF51556">
    <property type="entry name" value="Metallo-dependent hydrolases"/>
    <property type="match status" value="1"/>
</dbReference>